<dbReference type="CDD" id="cd21154">
    <property type="entry name" value="PUA_MJ1432-like"/>
    <property type="match status" value="1"/>
</dbReference>
<dbReference type="GO" id="GO:0001731">
    <property type="term" value="P:formation of translation preinitiation complex"/>
    <property type="evidence" value="ECO:0007669"/>
    <property type="project" value="TreeGrafter"/>
</dbReference>
<dbReference type="NCBIfam" id="NF011153">
    <property type="entry name" value="PRK14560.1-4"/>
    <property type="match status" value="1"/>
</dbReference>
<evidence type="ECO:0000313" key="3">
    <source>
        <dbReference type="Proteomes" id="UP001303587"/>
    </source>
</evidence>
<dbReference type="GO" id="GO:0003723">
    <property type="term" value="F:RNA binding"/>
    <property type="evidence" value="ECO:0007669"/>
    <property type="project" value="InterPro"/>
</dbReference>
<reference evidence="2 3" key="1">
    <citation type="submission" date="2023-07" db="EMBL/GenBank/DDBJ databases">
        <title>Closed genoem sequence of Methanosarcinaceae archaeon Ac7.</title>
        <authorList>
            <person name="Poehlein A."/>
            <person name="Protasov E."/>
            <person name="Platt K."/>
            <person name="Reeh H."/>
            <person name="Daniel R."/>
            <person name="Brune A."/>
        </authorList>
    </citation>
    <scope>NUCLEOTIDE SEQUENCE [LARGE SCALE GENOMIC DNA]</scope>
    <source>
        <strain evidence="2 3">Ac7</strain>
    </source>
</reference>
<dbReference type="PANTHER" id="PTHR22798:SF0">
    <property type="entry name" value="MALIGNANT T-CELL-AMPLIFIED SEQUENCE 1"/>
    <property type="match status" value="1"/>
</dbReference>
<dbReference type="Proteomes" id="UP001303587">
    <property type="component" value="Chromosome"/>
</dbReference>
<dbReference type="Gene3D" id="3.10.450.120">
    <property type="entry name" value="Pre-PUA domain, domain 1"/>
    <property type="match status" value="1"/>
</dbReference>
<sequence>MRIKSRVSLRKNDKNKIIASLAEVFGDSVSSLSDSKFEVITTDEFKVIFVDGKQMFFEFDGEVFPTVRGALSLMPDKRLVVVDMGAVKFVVNGADVMSPGIVFANPVIQKDDLVIVVDETHKKPLAIGRALISGIEMTDSKSGKAVKSLSYVGDTLWNLEI</sequence>
<dbReference type="Gene3D" id="2.30.130.10">
    <property type="entry name" value="PUA domain"/>
    <property type="match status" value="1"/>
</dbReference>
<organism evidence="2 3">
    <name type="scientific">Methanolapillus millepedarum</name>
    <dbReference type="NCBI Taxonomy" id="3028296"/>
    <lineage>
        <taxon>Archaea</taxon>
        <taxon>Methanobacteriati</taxon>
        <taxon>Methanobacteriota</taxon>
        <taxon>Stenosarchaea group</taxon>
        <taxon>Methanomicrobia</taxon>
        <taxon>Methanosarcinales</taxon>
        <taxon>Methanosarcinaceae</taxon>
        <taxon>Methanolapillus</taxon>
    </lineage>
</organism>
<accession>A0AA96V1F8</accession>
<dbReference type="AlphaFoldDB" id="A0AA96V1F8"/>
<dbReference type="InterPro" id="IPR036974">
    <property type="entry name" value="PUA_sf"/>
</dbReference>
<name>A0AA96V1F8_9EURY</name>
<dbReference type="InterPro" id="IPR002478">
    <property type="entry name" value="PUA"/>
</dbReference>
<dbReference type="PANTHER" id="PTHR22798">
    <property type="entry name" value="MCT-1 PROTEIN"/>
    <property type="match status" value="1"/>
</dbReference>
<dbReference type="Pfam" id="PF09183">
    <property type="entry name" value="DUF1947"/>
    <property type="match status" value="1"/>
</dbReference>
<dbReference type="SMART" id="SM00359">
    <property type="entry name" value="PUA"/>
    <property type="match status" value="1"/>
</dbReference>
<dbReference type="InterPro" id="IPR015947">
    <property type="entry name" value="PUA-like_sf"/>
</dbReference>
<dbReference type="RefSeq" id="WP_338102759.1">
    <property type="nucleotide sequence ID" value="NZ_CP131060.1"/>
</dbReference>
<dbReference type="EMBL" id="CP131060">
    <property type="protein sequence ID" value="WNY24684.1"/>
    <property type="molecule type" value="Genomic_DNA"/>
</dbReference>
<dbReference type="InterPro" id="IPR022430">
    <property type="entry name" value="CHP03684"/>
</dbReference>
<dbReference type="SUPFAM" id="SSF88697">
    <property type="entry name" value="PUA domain-like"/>
    <property type="match status" value="1"/>
</dbReference>
<dbReference type="NCBIfam" id="TIGR03684">
    <property type="entry name" value="arCOG00985"/>
    <property type="match status" value="1"/>
</dbReference>
<dbReference type="Pfam" id="PF01472">
    <property type="entry name" value="PUA"/>
    <property type="match status" value="1"/>
</dbReference>
<dbReference type="InterPro" id="IPR004521">
    <property type="entry name" value="Uncharacterised_CHP00451"/>
</dbReference>
<dbReference type="GeneID" id="89229332"/>
<dbReference type="InterPro" id="IPR015266">
    <property type="entry name" value="DUF1947"/>
</dbReference>
<protein>
    <recommendedName>
        <fullName evidence="1">PUA domain-containing protein</fullName>
    </recommendedName>
</protein>
<gene>
    <name evidence="2" type="ORF">MsAc7_02080</name>
</gene>
<feature type="domain" description="PUA" evidence="1">
    <location>
        <begin position="78"/>
        <end position="153"/>
    </location>
</feature>
<keyword evidence="3" id="KW-1185">Reference proteome</keyword>
<evidence type="ECO:0000259" key="1">
    <source>
        <dbReference type="SMART" id="SM00359"/>
    </source>
</evidence>
<dbReference type="NCBIfam" id="TIGR00451">
    <property type="entry name" value="unchar_dom_2"/>
    <property type="match status" value="1"/>
</dbReference>
<proteinExistence type="predicted"/>
<evidence type="ECO:0000313" key="2">
    <source>
        <dbReference type="EMBL" id="WNY24684.1"/>
    </source>
</evidence>
<dbReference type="PIRSF" id="PIRSF005067">
    <property type="entry name" value="Tma_RNA-bind_prd"/>
    <property type="match status" value="1"/>
</dbReference>
<dbReference type="InterPro" id="IPR016437">
    <property type="entry name" value="MCT-1/Tma20"/>
</dbReference>